<evidence type="ECO:0000313" key="2">
    <source>
        <dbReference type="EMBL" id="CAF4178830.1"/>
    </source>
</evidence>
<evidence type="ECO:0000313" key="1">
    <source>
        <dbReference type="EMBL" id="CAF1457593.1"/>
    </source>
</evidence>
<accession>A0A820A1B9</accession>
<sequence length="94" mass="11358">MGKTARSHSIYVAVERDYDRMKIQQKQDTKQEKDHHNLERRMMASTKWNQPTNQKLSKQNHSSKTLEEFMQDKKLQEENIINAKKMANERIRRN</sequence>
<protein>
    <submittedName>
        <fullName evidence="2">Uncharacterized protein</fullName>
    </submittedName>
</protein>
<dbReference type="EMBL" id="CAJNOE010001908">
    <property type="protein sequence ID" value="CAF1457593.1"/>
    <property type="molecule type" value="Genomic_DNA"/>
</dbReference>
<proteinExistence type="predicted"/>
<organism evidence="2 3">
    <name type="scientific">Adineta steineri</name>
    <dbReference type="NCBI Taxonomy" id="433720"/>
    <lineage>
        <taxon>Eukaryota</taxon>
        <taxon>Metazoa</taxon>
        <taxon>Spiralia</taxon>
        <taxon>Gnathifera</taxon>
        <taxon>Rotifera</taxon>
        <taxon>Eurotatoria</taxon>
        <taxon>Bdelloidea</taxon>
        <taxon>Adinetida</taxon>
        <taxon>Adinetidae</taxon>
        <taxon>Adineta</taxon>
    </lineage>
</organism>
<dbReference type="Proteomes" id="UP000663860">
    <property type="component" value="Unassembled WGS sequence"/>
</dbReference>
<dbReference type="Proteomes" id="UP000663868">
    <property type="component" value="Unassembled WGS sequence"/>
</dbReference>
<comment type="caution">
    <text evidence="2">The sequence shown here is derived from an EMBL/GenBank/DDBJ whole genome shotgun (WGS) entry which is preliminary data.</text>
</comment>
<name>A0A820A1B9_9BILA</name>
<dbReference type="EMBL" id="CAJOBB010007122">
    <property type="protein sequence ID" value="CAF4178830.1"/>
    <property type="molecule type" value="Genomic_DNA"/>
</dbReference>
<reference evidence="2" key="1">
    <citation type="submission" date="2021-02" db="EMBL/GenBank/DDBJ databases">
        <authorList>
            <person name="Nowell W R."/>
        </authorList>
    </citation>
    <scope>NUCLEOTIDE SEQUENCE</scope>
</reference>
<gene>
    <name evidence="1" type="ORF">IZO911_LOCUS42733</name>
    <name evidence="2" type="ORF">KXQ929_LOCUS38826</name>
</gene>
<dbReference type="AlphaFoldDB" id="A0A820A1B9"/>
<evidence type="ECO:0000313" key="3">
    <source>
        <dbReference type="Proteomes" id="UP000663868"/>
    </source>
</evidence>